<reference evidence="4 5" key="1">
    <citation type="journal article" date="2023" name="Microbiol. Resour. Announc.">
        <title>Complete Genome Sequence of the First Colistin-Resistant Raoultella electrica Strain.</title>
        <authorList>
            <person name="Aldeia C."/>
            <person name="Campos-Madueno E.I."/>
            <person name="Sendi P."/>
            <person name="Endimiani A."/>
        </authorList>
    </citation>
    <scope>NUCLEOTIDE SEQUENCE [LARGE SCALE GENOMIC DNA]</scope>
    <source>
        <strain evidence="4 5">S2-IND-01-C</strain>
    </source>
</reference>
<dbReference type="GO" id="GO:0003700">
    <property type="term" value="F:DNA-binding transcription factor activity"/>
    <property type="evidence" value="ECO:0007669"/>
    <property type="project" value="InterPro"/>
</dbReference>
<dbReference type="PANTHER" id="PTHR11019">
    <property type="entry name" value="HTH-TYPE TRANSCRIPTIONAL REGULATOR NIMR"/>
    <property type="match status" value="1"/>
</dbReference>
<dbReference type="InterPro" id="IPR011051">
    <property type="entry name" value="RmlC_Cupin_sf"/>
</dbReference>
<feature type="domain" description="HTH araC/xylS-type" evidence="3">
    <location>
        <begin position="174"/>
        <end position="255"/>
    </location>
</feature>
<keyword evidence="2" id="KW-0804">Transcription</keyword>
<dbReference type="AlphaFoldDB" id="A0AAJ5QY31"/>
<evidence type="ECO:0000259" key="3">
    <source>
        <dbReference type="PROSITE" id="PS01124"/>
    </source>
</evidence>
<keyword evidence="1" id="KW-0805">Transcription regulation</keyword>
<dbReference type="RefSeq" id="WP_131047825.1">
    <property type="nucleotide sequence ID" value="NZ_CP112887.1"/>
</dbReference>
<dbReference type="SMART" id="SM00342">
    <property type="entry name" value="HTH_ARAC"/>
    <property type="match status" value="1"/>
</dbReference>
<dbReference type="EMBL" id="CP112887">
    <property type="protein sequence ID" value="WBW63163.1"/>
    <property type="molecule type" value="Genomic_DNA"/>
</dbReference>
<evidence type="ECO:0000256" key="1">
    <source>
        <dbReference type="ARBA" id="ARBA00023015"/>
    </source>
</evidence>
<dbReference type="InterPro" id="IPR009057">
    <property type="entry name" value="Homeodomain-like_sf"/>
</dbReference>
<dbReference type="GO" id="GO:0043565">
    <property type="term" value="F:sequence-specific DNA binding"/>
    <property type="evidence" value="ECO:0007669"/>
    <property type="project" value="InterPro"/>
</dbReference>
<dbReference type="CDD" id="cd06124">
    <property type="entry name" value="cupin_NimR-like_N"/>
    <property type="match status" value="1"/>
</dbReference>
<keyword evidence="5" id="KW-1185">Reference proteome</keyword>
<name>A0AAJ5QY31_9ENTR</name>
<accession>A0AAJ5QY31</accession>
<proteinExistence type="predicted"/>
<dbReference type="Gene3D" id="1.10.10.60">
    <property type="entry name" value="Homeodomain-like"/>
    <property type="match status" value="2"/>
</dbReference>
<evidence type="ECO:0000256" key="2">
    <source>
        <dbReference type="ARBA" id="ARBA00023163"/>
    </source>
</evidence>
<dbReference type="PROSITE" id="PS01124">
    <property type="entry name" value="HTH_ARAC_FAMILY_2"/>
    <property type="match status" value="1"/>
</dbReference>
<dbReference type="PANTHER" id="PTHR11019:SF159">
    <property type="entry name" value="TRANSCRIPTIONAL REGULATOR-RELATED"/>
    <property type="match status" value="1"/>
</dbReference>
<evidence type="ECO:0000313" key="5">
    <source>
        <dbReference type="Proteomes" id="UP001210130"/>
    </source>
</evidence>
<gene>
    <name evidence="4" type="ORF">OR613_09820</name>
</gene>
<dbReference type="Pfam" id="PF12833">
    <property type="entry name" value="HTH_18"/>
    <property type="match status" value="1"/>
</dbReference>
<protein>
    <submittedName>
        <fullName evidence="4">Helix-turn-helix transcriptional regulator</fullName>
    </submittedName>
</protein>
<organism evidence="4 5">
    <name type="scientific">Klebsiella electrica</name>
    <dbReference type="NCBI Taxonomy" id="1259973"/>
    <lineage>
        <taxon>Bacteria</taxon>
        <taxon>Pseudomonadati</taxon>
        <taxon>Pseudomonadota</taxon>
        <taxon>Gammaproteobacteria</taxon>
        <taxon>Enterobacterales</taxon>
        <taxon>Enterobacteriaceae</taxon>
        <taxon>Klebsiella/Raoultella group</taxon>
        <taxon>Klebsiella</taxon>
    </lineage>
</organism>
<dbReference type="SUPFAM" id="SSF46689">
    <property type="entry name" value="Homeodomain-like"/>
    <property type="match status" value="1"/>
</dbReference>
<sequence>MAWLEAKALFNPDAVHNRVIGVCSALGQHDSGSHRHQMGQLLFTRQGCVRLTLDNGTLLCLLPPTRAAWIPAGMDHRAQMKSIVDYRSVWFHPTHYPALPRHPAILNVGPLLRELLERIAASPWESDWRTGTGWHLAALCEAEICSAAHEPMMLALPQDKRLAPLADDALPPMLQQLAARSGASEKTISRIFRRDTGMTYQQWRQQWRLMKAVELLATGERITATAQTLDFASDSAFIYFFRTMTGMTPGRYFSPLTAPERSLPGA</sequence>
<evidence type="ECO:0000313" key="4">
    <source>
        <dbReference type="EMBL" id="WBW63163.1"/>
    </source>
</evidence>
<dbReference type="InterPro" id="IPR018060">
    <property type="entry name" value="HTH_AraC"/>
</dbReference>
<dbReference type="SUPFAM" id="SSF51182">
    <property type="entry name" value="RmlC-like cupins"/>
    <property type="match status" value="1"/>
</dbReference>
<dbReference type="Proteomes" id="UP001210130">
    <property type="component" value="Chromosome"/>
</dbReference>